<organism evidence="1 2">
    <name type="scientific">Ajellomyces capsulatus (strain H143)</name>
    <name type="common">Darling's disease fungus</name>
    <name type="synonym">Histoplasma capsulatum</name>
    <dbReference type="NCBI Taxonomy" id="544712"/>
    <lineage>
        <taxon>Eukaryota</taxon>
        <taxon>Fungi</taxon>
        <taxon>Dikarya</taxon>
        <taxon>Ascomycota</taxon>
        <taxon>Pezizomycotina</taxon>
        <taxon>Eurotiomycetes</taxon>
        <taxon>Eurotiomycetidae</taxon>
        <taxon>Onygenales</taxon>
        <taxon>Ajellomycetaceae</taxon>
        <taxon>Histoplasma</taxon>
    </lineage>
</organism>
<reference evidence="2" key="1">
    <citation type="submission" date="2009-05" db="EMBL/GenBank/DDBJ databases">
        <title>The genome sequence of Ajellomyces capsulatus strain H143.</title>
        <authorList>
            <person name="Champion M."/>
            <person name="Cuomo C.A."/>
            <person name="Ma L.-J."/>
            <person name="Henn M.R."/>
            <person name="Sil A."/>
            <person name="Goldman B."/>
            <person name="Young S.K."/>
            <person name="Kodira C.D."/>
            <person name="Zeng Q."/>
            <person name="Koehrsen M."/>
            <person name="Alvarado L."/>
            <person name="Berlin A.M."/>
            <person name="Borenstein D."/>
            <person name="Chen Z."/>
            <person name="Engels R."/>
            <person name="Freedman E."/>
            <person name="Gellesch M."/>
            <person name="Goldberg J."/>
            <person name="Griggs A."/>
            <person name="Gujja S."/>
            <person name="Heiman D.I."/>
            <person name="Hepburn T.A."/>
            <person name="Howarth C."/>
            <person name="Jen D."/>
            <person name="Larson L."/>
            <person name="Lewis B."/>
            <person name="Mehta T."/>
            <person name="Park D."/>
            <person name="Pearson M."/>
            <person name="Roberts A."/>
            <person name="Saif S."/>
            <person name="Shea T.D."/>
            <person name="Shenoy N."/>
            <person name="Sisk P."/>
            <person name="Stolte C."/>
            <person name="Sykes S."/>
            <person name="Walk T."/>
            <person name="White J."/>
            <person name="Yandava C."/>
            <person name="Klein B."/>
            <person name="McEwen J.G."/>
            <person name="Puccia R."/>
            <person name="Goldman G.H."/>
            <person name="Felipe M.S."/>
            <person name="Nino-Vega G."/>
            <person name="San-Blas G."/>
            <person name="Taylor J.W."/>
            <person name="Mendoza L."/>
            <person name="Galagan J.E."/>
            <person name="Nusbaum C."/>
            <person name="Birren B.W."/>
        </authorList>
    </citation>
    <scope>NUCLEOTIDE SEQUENCE [LARGE SCALE GENOMIC DNA]</scope>
    <source>
        <strain evidence="2">H143</strain>
    </source>
</reference>
<dbReference type="EMBL" id="GG692432">
    <property type="protein sequence ID" value="EER38084.1"/>
    <property type="molecule type" value="Genomic_DNA"/>
</dbReference>
<accession>C6HNN8</accession>
<evidence type="ECO:0000313" key="1">
    <source>
        <dbReference type="EMBL" id="EER38084.1"/>
    </source>
</evidence>
<dbReference type="HOGENOM" id="CLU_1383797_0_0_1"/>
<gene>
    <name evidence="1" type="ORF">HCDG_07819</name>
</gene>
<sequence length="197" mass="21502">MSTSQNLRFSDFPSQQVETKHAVVDPEILRLIYAGNQFCVQIYAGCRQGTNKRGKRNSHASDILTPLIANLQDTRAILLPLHHQHRNPANWACMIGVSPQDEAQQPDQLPTSPRSSAWNVLEFWVFAQSGSISLGATSVIPGLKRCCESCCWRGPGTTGKPSTTDRDCLSAKAVGGTIGEYQILAPEESIEPPLETA</sequence>
<dbReference type="VEuPathDB" id="FungiDB:HCDG_07819"/>
<dbReference type="AlphaFoldDB" id="C6HNN8"/>
<protein>
    <submittedName>
        <fullName evidence="1">Uncharacterized protein</fullName>
    </submittedName>
</protein>
<proteinExistence type="predicted"/>
<dbReference type="Proteomes" id="UP000002624">
    <property type="component" value="Unassembled WGS sequence"/>
</dbReference>
<evidence type="ECO:0000313" key="2">
    <source>
        <dbReference type="Proteomes" id="UP000002624"/>
    </source>
</evidence>
<name>C6HNN8_AJECH</name>